<keyword evidence="7" id="KW-1185">Reference proteome</keyword>
<dbReference type="PANTHER" id="PTHR30537:SF74">
    <property type="entry name" value="HTH-TYPE TRANSCRIPTIONAL REGULATOR TRPI"/>
    <property type="match status" value="1"/>
</dbReference>
<keyword evidence="2" id="KW-0805">Transcription regulation</keyword>
<gene>
    <name evidence="6" type="primary">gcvA_3</name>
    <name evidence="6" type="ORF">AW08_03491</name>
</gene>
<dbReference type="PRINTS" id="PR00039">
    <property type="entry name" value="HTHLYSR"/>
</dbReference>
<dbReference type="AlphaFoldDB" id="A0A011M636"/>
<dbReference type="SUPFAM" id="SSF46785">
    <property type="entry name" value="Winged helix' DNA-binding domain"/>
    <property type="match status" value="1"/>
</dbReference>
<evidence type="ECO:0000313" key="7">
    <source>
        <dbReference type="Proteomes" id="UP000020218"/>
    </source>
</evidence>
<evidence type="ECO:0000256" key="2">
    <source>
        <dbReference type="ARBA" id="ARBA00023015"/>
    </source>
</evidence>
<dbReference type="Pfam" id="PF00126">
    <property type="entry name" value="HTH_1"/>
    <property type="match status" value="1"/>
</dbReference>
<dbReference type="Proteomes" id="UP000020218">
    <property type="component" value="Unassembled WGS sequence"/>
</dbReference>
<comment type="caution">
    <text evidence="6">The sequence shown here is derived from an EMBL/GenBank/DDBJ whole genome shotgun (WGS) entry which is preliminary data.</text>
</comment>
<dbReference type="InterPro" id="IPR000847">
    <property type="entry name" value="LysR_HTH_N"/>
</dbReference>
<dbReference type="EMBL" id="JFAX01000029">
    <property type="protein sequence ID" value="EXI65038.1"/>
    <property type="molecule type" value="Genomic_DNA"/>
</dbReference>
<dbReference type="Pfam" id="PF03466">
    <property type="entry name" value="LysR_substrate"/>
    <property type="match status" value="1"/>
</dbReference>
<dbReference type="GO" id="GO:0043565">
    <property type="term" value="F:sequence-specific DNA binding"/>
    <property type="evidence" value="ECO:0007669"/>
    <property type="project" value="TreeGrafter"/>
</dbReference>
<dbReference type="PATRIC" id="fig|1454001.3.peg.3527"/>
<dbReference type="GO" id="GO:0006351">
    <property type="term" value="P:DNA-templated transcription"/>
    <property type="evidence" value="ECO:0007669"/>
    <property type="project" value="TreeGrafter"/>
</dbReference>
<evidence type="ECO:0000256" key="3">
    <source>
        <dbReference type="ARBA" id="ARBA00023125"/>
    </source>
</evidence>
<dbReference type="STRING" id="1454001.AW08_03491"/>
<organism evidence="6 7">
    <name type="scientific">Candidatus Accumulibacter adjunctus</name>
    <dbReference type="NCBI Taxonomy" id="1454001"/>
    <lineage>
        <taxon>Bacteria</taxon>
        <taxon>Pseudomonadati</taxon>
        <taxon>Pseudomonadota</taxon>
        <taxon>Betaproteobacteria</taxon>
        <taxon>Candidatus Accumulibacter</taxon>
    </lineage>
</organism>
<evidence type="ECO:0000259" key="5">
    <source>
        <dbReference type="PROSITE" id="PS50931"/>
    </source>
</evidence>
<dbReference type="InterPro" id="IPR036390">
    <property type="entry name" value="WH_DNA-bd_sf"/>
</dbReference>
<comment type="similarity">
    <text evidence="1">Belongs to the LysR transcriptional regulatory family.</text>
</comment>
<dbReference type="SUPFAM" id="SSF53850">
    <property type="entry name" value="Periplasmic binding protein-like II"/>
    <property type="match status" value="1"/>
</dbReference>
<dbReference type="Gene3D" id="3.40.190.10">
    <property type="entry name" value="Periplasmic binding protein-like II"/>
    <property type="match status" value="2"/>
</dbReference>
<evidence type="ECO:0000256" key="1">
    <source>
        <dbReference type="ARBA" id="ARBA00009437"/>
    </source>
</evidence>
<sequence>MAFRLPPMHALEAFESAARHQSFVKAAEDLCVTQSAVSHRIRQLEDDLGVRLFLRLNRNIVLTPAGEAYLASIRGALADIEGATRAIAHGARHELRVSVAPAIGSKWLVSRLADFQRQYPAVDLILSTSTQLGNIRSGEVDLAVRYGDGRWPGLESFKMSDEVLVTVCSPAYPASVGGLGEPAQLLRARLLHHPILPWRPWLEAAGLDWPEPAGGVRFDDAVMMIEAAAAGHGLALCPRRLVESQLAAGSLIQPFAVAALDRGYHVLLAPDGSSRPWVMAFVRWLLAAAQAAPPASGGAA</sequence>
<dbReference type="GO" id="GO:0003700">
    <property type="term" value="F:DNA-binding transcription factor activity"/>
    <property type="evidence" value="ECO:0007669"/>
    <property type="project" value="InterPro"/>
</dbReference>
<protein>
    <submittedName>
        <fullName evidence="6">Gcv operon activator</fullName>
    </submittedName>
</protein>
<dbReference type="CDD" id="cd08432">
    <property type="entry name" value="PBP2_GcdR_TrpI_HvrB_AmpR_like"/>
    <property type="match status" value="1"/>
</dbReference>
<name>A0A011M636_9PROT</name>
<accession>A0A011M636</accession>
<dbReference type="InterPro" id="IPR005119">
    <property type="entry name" value="LysR_subst-bd"/>
</dbReference>
<keyword evidence="4" id="KW-0804">Transcription</keyword>
<dbReference type="PROSITE" id="PS50931">
    <property type="entry name" value="HTH_LYSR"/>
    <property type="match status" value="1"/>
</dbReference>
<dbReference type="InterPro" id="IPR058163">
    <property type="entry name" value="LysR-type_TF_proteobact-type"/>
</dbReference>
<evidence type="ECO:0000256" key="4">
    <source>
        <dbReference type="ARBA" id="ARBA00023163"/>
    </source>
</evidence>
<dbReference type="PANTHER" id="PTHR30537">
    <property type="entry name" value="HTH-TYPE TRANSCRIPTIONAL REGULATOR"/>
    <property type="match status" value="1"/>
</dbReference>
<feature type="domain" description="HTH lysR-type" evidence="5">
    <location>
        <begin position="6"/>
        <end position="63"/>
    </location>
</feature>
<dbReference type="FunFam" id="1.10.10.10:FF:000038">
    <property type="entry name" value="Glycine cleavage system transcriptional activator"/>
    <property type="match status" value="1"/>
</dbReference>
<proteinExistence type="inferred from homology"/>
<dbReference type="Gene3D" id="1.10.10.10">
    <property type="entry name" value="Winged helix-like DNA-binding domain superfamily/Winged helix DNA-binding domain"/>
    <property type="match status" value="1"/>
</dbReference>
<evidence type="ECO:0000313" key="6">
    <source>
        <dbReference type="EMBL" id="EXI65038.1"/>
    </source>
</evidence>
<dbReference type="NCBIfam" id="NF008352">
    <property type="entry name" value="PRK11139.1"/>
    <property type="match status" value="1"/>
</dbReference>
<dbReference type="InterPro" id="IPR036388">
    <property type="entry name" value="WH-like_DNA-bd_sf"/>
</dbReference>
<keyword evidence="3" id="KW-0238">DNA-binding</keyword>
<reference evidence="6" key="1">
    <citation type="submission" date="2014-02" db="EMBL/GenBank/DDBJ databases">
        <title>Expanding our view of genomic diversity in Candidatus Accumulibacter clades.</title>
        <authorList>
            <person name="Skennerton C.T."/>
            <person name="Barr J.J."/>
            <person name="Slater F.R."/>
            <person name="Bond P.L."/>
            <person name="Tyson G.W."/>
        </authorList>
    </citation>
    <scope>NUCLEOTIDE SEQUENCE [LARGE SCALE GENOMIC DNA]</scope>
</reference>